<dbReference type="PROSITE" id="PS51257">
    <property type="entry name" value="PROKAR_LIPOPROTEIN"/>
    <property type="match status" value="1"/>
</dbReference>
<dbReference type="AlphaFoldDB" id="A0A8J5LHA7"/>
<reference evidence="2 3" key="1">
    <citation type="submission" date="2020-08" db="EMBL/GenBank/DDBJ databases">
        <title>Plant Genome Project.</title>
        <authorList>
            <person name="Zhang R.-G."/>
        </authorList>
    </citation>
    <scope>NUCLEOTIDE SEQUENCE [LARGE SCALE GENOMIC DNA]</scope>
    <source>
        <tissue evidence="2">Rhizome</tissue>
    </source>
</reference>
<feature type="chain" id="PRO_5035153880" evidence="1">
    <location>
        <begin position="27"/>
        <end position="86"/>
    </location>
</feature>
<evidence type="ECO:0000313" key="3">
    <source>
        <dbReference type="Proteomes" id="UP000734854"/>
    </source>
</evidence>
<organism evidence="2 3">
    <name type="scientific">Zingiber officinale</name>
    <name type="common">Ginger</name>
    <name type="synonym">Amomum zingiber</name>
    <dbReference type="NCBI Taxonomy" id="94328"/>
    <lineage>
        <taxon>Eukaryota</taxon>
        <taxon>Viridiplantae</taxon>
        <taxon>Streptophyta</taxon>
        <taxon>Embryophyta</taxon>
        <taxon>Tracheophyta</taxon>
        <taxon>Spermatophyta</taxon>
        <taxon>Magnoliopsida</taxon>
        <taxon>Liliopsida</taxon>
        <taxon>Zingiberales</taxon>
        <taxon>Zingiberaceae</taxon>
        <taxon>Zingiber</taxon>
    </lineage>
</organism>
<keyword evidence="1" id="KW-0732">Signal</keyword>
<feature type="signal peptide" evidence="1">
    <location>
        <begin position="1"/>
        <end position="26"/>
    </location>
</feature>
<keyword evidence="3" id="KW-1185">Reference proteome</keyword>
<protein>
    <submittedName>
        <fullName evidence="2">Uncharacterized protein</fullName>
    </submittedName>
</protein>
<comment type="caution">
    <text evidence="2">The sequence shown here is derived from an EMBL/GenBank/DDBJ whole genome shotgun (WGS) entry which is preliminary data.</text>
</comment>
<accession>A0A8J5LHA7</accession>
<evidence type="ECO:0000313" key="2">
    <source>
        <dbReference type="EMBL" id="KAG6518705.1"/>
    </source>
</evidence>
<name>A0A8J5LHA7_ZINOF</name>
<dbReference type="EMBL" id="JACMSC010000006">
    <property type="protein sequence ID" value="KAG6518705.1"/>
    <property type="molecule type" value="Genomic_DNA"/>
</dbReference>
<sequence>MFQMRLVAAKVVVVLHLLCLVAGAGCEWVDYPASGGSTIILVEACEPGDAPANRACMDVCHYGGCRKGGRCEFGGIEIGNACRCNC</sequence>
<proteinExistence type="predicted"/>
<gene>
    <name evidence="2" type="ORF">ZIOFF_022186</name>
</gene>
<evidence type="ECO:0000256" key="1">
    <source>
        <dbReference type="SAM" id="SignalP"/>
    </source>
</evidence>
<dbReference type="Proteomes" id="UP000734854">
    <property type="component" value="Unassembled WGS sequence"/>
</dbReference>